<reference evidence="8" key="1">
    <citation type="submission" date="2018-02" db="EMBL/GenBank/DDBJ databases">
        <title>Rhizophora mucronata_Transcriptome.</title>
        <authorList>
            <person name="Meera S.P."/>
            <person name="Sreeshan A."/>
            <person name="Augustine A."/>
        </authorList>
    </citation>
    <scope>NUCLEOTIDE SEQUENCE</scope>
    <source>
        <tissue evidence="8">Leaf</tissue>
    </source>
</reference>
<evidence type="ECO:0000256" key="1">
    <source>
        <dbReference type="ARBA" id="ARBA00004477"/>
    </source>
</evidence>
<evidence type="ECO:0000256" key="4">
    <source>
        <dbReference type="ARBA" id="ARBA00022989"/>
    </source>
</evidence>
<evidence type="ECO:0000256" key="5">
    <source>
        <dbReference type="ARBA" id="ARBA00023136"/>
    </source>
</evidence>
<dbReference type="Pfam" id="PF02453">
    <property type="entry name" value="Reticulon"/>
    <property type="match status" value="1"/>
</dbReference>
<feature type="domain" description="Reticulon" evidence="7">
    <location>
        <begin position="6"/>
        <end position="191"/>
    </location>
</feature>
<organism evidence="8">
    <name type="scientific">Rhizophora mucronata</name>
    <name type="common">Asiatic mangrove</name>
    <dbReference type="NCBI Taxonomy" id="61149"/>
    <lineage>
        <taxon>Eukaryota</taxon>
        <taxon>Viridiplantae</taxon>
        <taxon>Streptophyta</taxon>
        <taxon>Embryophyta</taxon>
        <taxon>Tracheophyta</taxon>
        <taxon>Spermatophyta</taxon>
        <taxon>Magnoliopsida</taxon>
        <taxon>eudicotyledons</taxon>
        <taxon>Gunneridae</taxon>
        <taxon>Pentapetalae</taxon>
        <taxon>rosids</taxon>
        <taxon>fabids</taxon>
        <taxon>Malpighiales</taxon>
        <taxon>Rhizophoraceae</taxon>
        <taxon>Rhizophora</taxon>
    </lineage>
</organism>
<dbReference type="PANTHER" id="PTHR10994:SF67">
    <property type="entry name" value="RETICULON-LIKE PROTEIN B16"/>
    <property type="match status" value="1"/>
</dbReference>
<protein>
    <recommendedName>
        <fullName evidence="6">Reticulon-like protein</fullName>
    </recommendedName>
</protein>
<evidence type="ECO:0000313" key="8">
    <source>
        <dbReference type="EMBL" id="MBX22962.1"/>
    </source>
</evidence>
<dbReference type="PANTHER" id="PTHR10994">
    <property type="entry name" value="RETICULON"/>
    <property type="match status" value="1"/>
</dbReference>
<keyword evidence="5 6" id="KW-0472">Membrane</keyword>
<dbReference type="InterPro" id="IPR003388">
    <property type="entry name" value="Reticulon"/>
</dbReference>
<feature type="transmembrane region" description="Helical" evidence="6">
    <location>
        <begin position="38"/>
        <end position="56"/>
    </location>
</feature>
<proteinExistence type="predicted"/>
<dbReference type="GO" id="GO:0009617">
    <property type="term" value="P:response to bacterium"/>
    <property type="evidence" value="ECO:0007669"/>
    <property type="project" value="InterPro"/>
</dbReference>
<keyword evidence="2 6" id="KW-0812">Transmembrane</keyword>
<evidence type="ECO:0000256" key="2">
    <source>
        <dbReference type="ARBA" id="ARBA00022692"/>
    </source>
</evidence>
<keyword evidence="3 6" id="KW-0256">Endoplasmic reticulum</keyword>
<sequence>MGGGKAADILLWKTRRLSFGVIIVATAAWFMFEHSGLPFLTICSDILLTGTVFLFLRANYAVLRNKQLQSLPELDLSEEIVHNAAASFRVKINNMLLIAHDITLGKDFRLFFKVVICLWLLSAIGSYFSFFTLAYIGTILSITIPALYNTHDELVDKYCGMIHRKFSRHYKMVDESVTSRIPQSVSKDKDT</sequence>
<dbReference type="GO" id="GO:0005789">
    <property type="term" value="C:endoplasmic reticulum membrane"/>
    <property type="evidence" value="ECO:0007669"/>
    <property type="project" value="UniProtKB-SubCell"/>
</dbReference>
<evidence type="ECO:0000256" key="3">
    <source>
        <dbReference type="ARBA" id="ARBA00022824"/>
    </source>
</evidence>
<name>A0A2P2LYC5_RHIMU</name>
<evidence type="ECO:0000256" key="6">
    <source>
        <dbReference type="RuleBase" id="RU363132"/>
    </source>
</evidence>
<evidence type="ECO:0000259" key="7">
    <source>
        <dbReference type="PROSITE" id="PS50845"/>
    </source>
</evidence>
<dbReference type="InterPro" id="IPR045064">
    <property type="entry name" value="Reticulon-like"/>
</dbReference>
<feature type="transmembrane region" description="Helical" evidence="6">
    <location>
        <begin position="110"/>
        <end position="136"/>
    </location>
</feature>
<dbReference type="EMBL" id="GGEC01042478">
    <property type="protein sequence ID" value="MBX22962.1"/>
    <property type="molecule type" value="Transcribed_RNA"/>
</dbReference>
<keyword evidence="4 6" id="KW-1133">Transmembrane helix</keyword>
<dbReference type="AlphaFoldDB" id="A0A2P2LYC5"/>
<accession>A0A2P2LYC5</accession>
<comment type="subcellular location">
    <subcellularLocation>
        <location evidence="1 6">Endoplasmic reticulum membrane</location>
        <topology evidence="1 6">Multi-pass membrane protein</topology>
    </subcellularLocation>
</comment>
<dbReference type="PROSITE" id="PS50845">
    <property type="entry name" value="RETICULON"/>
    <property type="match status" value="1"/>
</dbReference>
<feature type="transmembrane region" description="Helical" evidence="6">
    <location>
        <begin position="16"/>
        <end position="32"/>
    </location>
</feature>